<feature type="domain" description="N-acetyltransferase" evidence="1">
    <location>
        <begin position="118"/>
        <end position="263"/>
    </location>
</feature>
<protein>
    <submittedName>
        <fullName evidence="2">Predicted acetyltransferase, GNAT family</fullName>
    </submittedName>
</protein>
<dbReference type="RefSeq" id="WP_073486638.1">
    <property type="nucleotide sequence ID" value="NZ_FQVN01000007.1"/>
</dbReference>
<dbReference type="AlphaFoldDB" id="A0A1M5IBC3"/>
<dbReference type="PROSITE" id="PS51186">
    <property type="entry name" value="GNAT"/>
    <property type="match status" value="1"/>
</dbReference>
<reference evidence="2 3" key="1">
    <citation type="submission" date="2016-11" db="EMBL/GenBank/DDBJ databases">
        <authorList>
            <person name="Jaros S."/>
            <person name="Januszkiewicz K."/>
            <person name="Wedrychowicz H."/>
        </authorList>
    </citation>
    <scope>NUCLEOTIDE SEQUENCE [LARGE SCALE GENOMIC DNA]</scope>
    <source>
        <strain evidence="2 3">DSM 44523</strain>
    </source>
</reference>
<dbReference type="Pfam" id="PF13527">
    <property type="entry name" value="Acetyltransf_9"/>
    <property type="match status" value="1"/>
</dbReference>
<keyword evidence="2" id="KW-0808">Transferase</keyword>
<name>A0A1M5IBC3_STRHI</name>
<organism evidence="2 3">
    <name type="scientific">Streptoalloteichus hindustanus</name>
    <dbReference type="NCBI Taxonomy" id="2017"/>
    <lineage>
        <taxon>Bacteria</taxon>
        <taxon>Bacillati</taxon>
        <taxon>Actinomycetota</taxon>
        <taxon>Actinomycetes</taxon>
        <taxon>Pseudonocardiales</taxon>
        <taxon>Pseudonocardiaceae</taxon>
        <taxon>Streptoalloteichus</taxon>
    </lineage>
</organism>
<proteinExistence type="predicted"/>
<dbReference type="SUPFAM" id="SSF55729">
    <property type="entry name" value="Acyl-CoA N-acyltransferases (Nat)"/>
    <property type="match status" value="1"/>
</dbReference>
<dbReference type="Proteomes" id="UP000184501">
    <property type="component" value="Unassembled WGS sequence"/>
</dbReference>
<accession>A0A1M5IBC3</accession>
<sequence>MFDVRVHAYLRADLTSRPGAEAERIGPFLASFDQHDAGLFRNYAVPDDGAAPSPQEVDDLVAAFADRGRAPRLEYLPNLCPEVEPALVAAGFAPERHLPLMICAPADSVPAKPSDAGIECVLATSDEQLWQVAEAQNDAYGQDGTTEHDVARLRGVVDRGGLVALAVDTASGLGVGGGLCAAPHEGVSELAAIGVRAPYRRRGIATALTALLTGACPGAGIAVPFLTPAGEVEERIYRAVGYRRVADMLHISRAARNHPLGKP</sequence>
<evidence type="ECO:0000313" key="2">
    <source>
        <dbReference type="EMBL" id="SHG25674.1"/>
    </source>
</evidence>
<evidence type="ECO:0000259" key="1">
    <source>
        <dbReference type="PROSITE" id="PS51186"/>
    </source>
</evidence>
<evidence type="ECO:0000313" key="3">
    <source>
        <dbReference type="Proteomes" id="UP000184501"/>
    </source>
</evidence>
<dbReference type="STRING" id="2017.SAMN05444320_107211"/>
<dbReference type="InterPro" id="IPR000182">
    <property type="entry name" value="GNAT_dom"/>
</dbReference>
<dbReference type="EMBL" id="FQVN01000007">
    <property type="protein sequence ID" value="SHG25674.1"/>
    <property type="molecule type" value="Genomic_DNA"/>
</dbReference>
<dbReference type="InterPro" id="IPR016181">
    <property type="entry name" value="Acyl_CoA_acyltransferase"/>
</dbReference>
<dbReference type="GO" id="GO:0016747">
    <property type="term" value="F:acyltransferase activity, transferring groups other than amino-acyl groups"/>
    <property type="evidence" value="ECO:0007669"/>
    <property type="project" value="InterPro"/>
</dbReference>
<dbReference type="Gene3D" id="3.40.630.30">
    <property type="match status" value="1"/>
</dbReference>
<gene>
    <name evidence="2" type="ORF">SAMN05444320_107211</name>
</gene>
<keyword evidence="3" id="KW-1185">Reference proteome</keyword>